<proteinExistence type="predicted"/>
<dbReference type="Proteomes" id="UP000276215">
    <property type="component" value="Unassembled WGS sequence"/>
</dbReference>
<evidence type="ECO:0000313" key="1">
    <source>
        <dbReference type="EMBL" id="RPA88841.1"/>
    </source>
</evidence>
<feature type="non-terminal residue" evidence="1">
    <location>
        <position position="83"/>
    </location>
</feature>
<dbReference type="OrthoDB" id="195446at2759"/>
<name>A0A3N4IX06_9PEZI</name>
<evidence type="ECO:0000313" key="2">
    <source>
        <dbReference type="Proteomes" id="UP000276215"/>
    </source>
</evidence>
<protein>
    <submittedName>
        <fullName evidence="1">Uncharacterized protein</fullName>
    </submittedName>
</protein>
<organism evidence="1 2">
    <name type="scientific">Choiromyces venosus 120613-1</name>
    <dbReference type="NCBI Taxonomy" id="1336337"/>
    <lineage>
        <taxon>Eukaryota</taxon>
        <taxon>Fungi</taxon>
        <taxon>Dikarya</taxon>
        <taxon>Ascomycota</taxon>
        <taxon>Pezizomycotina</taxon>
        <taxon>Pezizomycetes</taxon>
        <taxon>Pezizales</taxon>
        <taxon>Tuberaceae</taxon>
        <taxon>Choiromyces</taxon>
    </lineage>
</organism>
<sequence length="83" mass="9388">MWISNAGRHIQADEFCHALDVRIGSTDLDPEKVPVIHTLLGCARGLLKFEKASLTVQLVRYTLQEYLLNNPTLFENPHSQIAE</sequence>
<dbReference type="AlphaFoldDB" id="A0A3N4IX06"/>
<gene>
    <name evidence="1" type="ORF">L873DRAFT_1724333</name>
</gene>
<dbReference type="EMBL" id="ML120653">
    <property type="protein sequence ID" value="RPA88841.1"/>
    <property type="molecule type" value="Genomic_DNA"/>
</dbReference>
<keyword evidence="2" id="KW-1185">Reference proteome</keyword>
<reference evidence="1 2" key="1">
    <citation type="journal article" date="2018" name="Nat. Ecol. Evol.">
        <title>Pezizomycetes genomes reveal the molecular basis of ectomycorrhizal truffle lifestyle.</title>
        <authorList>
            <person name="Murat C."/>
            <person name="Payen T."/>
            <person name="Noel B."/>
            <person name="Kuo A."/>
            <person name="Morin E."/>
            <person name="Chen J."/>
            <person name="Kohler A."/>
            <person name="Krizsan K."/>
            <person name="Balestrini R."/>
            <person name="Da Silva C."/>
            <person name="Montanini B."/>
            <person name="Hainaut M."/>
            <person name="Levati E."/>
            <person name="Barry K.W."/>
            <person name="Belfiori B."/>
            <person name="Cichocki N."/>
            <person name="Clum A."/>
            <person name="Dockter R.B."/>
            <person name="Fauchery L."/>
            <person name="Guy J."/>
            <person name="Iotti M."/>
            <person name="Le Tacon F."/>
            <person name="Lindquist E.A."/>
            <person name="Lipzen A."/>
            <person name="Malagnac F."/>
            <person name="Mello A."/>
            <person name="Molinier V."/>
            <person name="Miyauchi S."/>
            <person name="Poulain J."/>
            <person name="Riccioni C."/>
            <person name="Rubini A."/>
            <person name="Sitrit Y."/>
            <person name="Splivallo R."/>
            <person name="Traeger S."/>
            <person name="Wang M."/>
            <person name="Zifcakova L."/>
            <person name="Wipf D."/>
            <person name="Zambonelli A."/>
            <person name="Paolocci F."/>
            <person name="Nowrousian M."/>
            <person name="Ottonello S."/>
            <person name="Baldrian P."/>
            <person name="Spatafora J.W."/>
            <person name="Henrissat B."/>
            <person name="Nagy L.G."/>
            <person name="Aury J.M."/>
            <person name="Wincker P."/>
            <person name="Grigoriev I.V."/>
            <person name="Bonfante P."/>
            <person name="Martin F.M."/>
        </authorList>
    </citation>
    <scope>NUCLEOTIDE SEQUENCE [LARGE SCALE GENOMIC DNA]</scope>
    <source>
        <strain evidence="1 2">120613-1</strain>
    </source>
</reference>
<accession>A0A3N4IX06</accession>